<reference evidence="2" key="1">
    <citation type="submission" date="2024-06" db="EMBL/GenBank/DDBJ databases">
        <title>Multi-omics analyses provide insights into the biosynthesis of the anticancer antibiotic pleurotin in Hohenbuehelia grisea.</title>
        <authorList>
            <person name="Weaver J.A."/>
            <person name="Alberti F."/>
        </authorList>
    </citation>
    <scope>NUCLEOTIDE SEQUENCE [LARGE SCALE GENOMIC DNA]</scope>
    <source>
        <strain evidence="2">T-177</strain>
    </source>
</reference>
<name>A0ABR3JIB0_9AGAR</name>
<sequence>MLELCDLPNELLIHICRLAAREIHLSLCRVSSRFKSICYPIVYGRIRVSTSSATVIKLFRTLLRSKTAASDVRNLYLNFVTPPDGAHLGAYSALILGGLNSLPSLAALEIEFDESKTELVTKCLQSCTFHQLQSFVIGYPASYLQPSGTLYEFLSRHPTLGQLTLRPPHAVPTLDPDMYQPLTLPQLTSFDGPKEWLVVAAPRSQLRYISVWWWDYTAGTPTLLQLPRDTVRASDTLMGLVGSARVLTSCSYGWDPRLGLVLGPLVYLSGICVKVFSTGDMKDKQPFMRILEDTVLPALSQLQVLTISEVSEPPNPVTATRLDELRIACKWQNICPTLRRVQLSEARHWVYVQSGPTEIPIWYSTPSGSDVDSEILWTVLAIATDKYPARSDPSTAHSTADVFREGFPQWKDITDIDALLVEFKNHKCKH</sequence>
<evidence type="ECO:0008006" key="3">
    <source>
        <dbReference type="Google" id="ProtNLM"/>
    </source>
</evidence>
<dbReference type="EMBL" id="JASNQZ010000007">
    <property type="protein sequence ID" value="KAL0955252.1"/>
    <property type="molecule type" value="Genomic_DNA"/>
</dbReference>
<evidence type="ECO:0000313" key="2">
    <source>
        <dbReference type="Proteomes" id="UP001556367"/>
    </source>
</evidence>
<comment type="caution">
    <text evidence="1">The sequence shown here is derived from an EMBL/GenBank/DDBJ whole genome shotgun (WGS) entry which is preliminary data.</text>
</comment>
<accession>A0ABR3JIB0</accession>
<evidence type="ECO:0000313" key="1">
    <source>
        <dbReference type="EMBL" id="KAL0955252.1"/>
    </source>
</evidence>
<gene>
    <name evidence="1" type="ORF">HGRIS_004147</name>
</gene>
<keyword evidence="2" id="KW-1185">Reference proteome</keyword>
<organism evidence="1 2">
    <name type="scientific">Hohenbuehelia grisea</name>
    <dbReference type="NCBI Taxonomy" id="104357"/>
    <lineage>
        <taxon>Eukaryota</taxon>
        <taxon>Fungi</taxon>
        <taxon>Dikarya</taxon>
        <taxon>Basidiomycota</taxon>
        <taxon>Agaricomycotina</taxon>
        <taxon>Agaricomycetes</taxon>
        <taxon>Agaricomycetidae</taxon>
        <taxon>Agaricales</taxon>
        <taxon>Pleurotineae</taxon>
        <taxon>Pleurotaceae</taxon>
        <taxon>Hohenbuehelia</taxon>
    </lineage>
</organism>
<proteinExistence type="predicted"/>
<protein>
    <recommendedName>
        <fullName evidence="3">F-box domain-containing protein</fullName>
    </recommendedName>
</protein>
<dbReference type="Proteomes" id="UP001556367">
    <property type="component" value="Unassembled WGS sequence"/>
</dbReference>
<dbReference type="CDD" id="cd09917">
    <property type="entry name" value="F-box_SF"/>
    <property type="match status" value="1"/>
</dbReference>